<dbReference type="AlphaFoldDB" id="A0A916UHX4"/>
<dbReference type="Pfam" id="PF18899">
    <property type="entry name" value="DUF5655"/>
    <property type="match status" value="1"/>
</dbReference>
<gene>
    <name evidence="2" type="ORF">GCM10011387_28150</name>
</gene>
<proteinExistence type="predicted"/>
<dbReference type="EMBL" id="BMIL01000010">
    <property type="protein sequence ID" value="GGC73007.1"/>
    <property type="molecule type" value="Genomic_DNA"/>
</dbReference>
<dbReference type="Proteomes" id="UP000651668">
    <property type="component" value="Unassembled WGS sequence"/>
</dbReference>
<reference evidence="2" key="2">
    <citation type="submission" date="2020-09" db="EMBL/GenBank/DDBJ databases">
        <authorList>
            <person name="Sun Q."/>
            <person name="Zhou Y."/>
        </authorList>
    </citation>
    <scope>NUCLEOTIDE SEQUENCE</scope>
    <source>
        <strain evidence="2">CGMCC 1.15343</strain>
    </source>
</reference>
<sequence length="123" mass="14370">MTNMVFNDPQLAEFLSRKSAHSKLLLAHLVSAFDEIGEVHVHATKTMVGFRRRRNFAYIIQFGKGFIDFLLPFKEPFEDNLCFRKISQLPGEQTYNHHIRIMAAEDINEEVRFYMQKAYGLAD</sequence>
<dbReference type="InterPro" id="IPR043714">
    <property type="entry name" value="DUF5655"/>
</dbReference>
<name>A0A916UHX4_9SPHI</name>
<feature type="domain" description="DUF5655" evidence="1">
    <location>
        <begin position="13"/>
        <end position="121"/>
    </location>
</feature>
<comment type="caution">
    <text evidence="2">The sequence shown here is derived from an EMBL/GenBank/DDBJ whole genome shotgun (WGS) entry which is preliminary data.</text>
</comment>
<evidence type="ECO:0000313" key="2">
    <source>
        <dbReference type="EMBL" id="GGC73007.1"/>
    </source>
</evidence>
<accession>A0A916UHX4</accession>
<keyword evidence="3" id="KW-1185">Reference proteome</keyword>
<organism evidence="2 3">
    <name type="scientific">Pedobacter quisquiliarum</name>
    <dbReference type="NCBI Taxonomy" id="1834438"/>
    <lineage>
        <taxon>Bacteria</taxon>
        <taxon>Pseudomonadati</taxon>
        <taxon>Bacteroidota</taxon>
        <taxon>Sphingobacteriia</taxon>
        <taxon>Sphingobacteriales</taxon>
        <taxon>Sphingobacteriaceae</taxon>
        <taxon>Pedobacter</taxon>
    </lineage>
</organism>
<protein>
    <recommendedName>
        <fullName evidence="1">DUF5655 domain-containing protein</fullName>
    </recommendedName>
</protein>
<reference evidence="2" key="1">
    <citation type="journal article" date="2014" name="Int. J. Syst. Evol. Microbiol.">
        <title>Complete genome sequence of Corynebacterium casei LMG S-19264T (=DSM 44701T), isolated from a smear-ripened cheese.</title>
        <authorList>
            <consortium name="US DOE Joint Genome Institute (JGI-PGF)"/>
            <person name="Walter F."/>
            <person name="Albersmeier A."/>
            <person name="Kalinowski J."/>
            <person name="Ruckert C."/>
        </authorList>
    </citation>
    <scope>NUCLEOTIDE SEQUENCE</scope>
    <source>
        <strain evidence="2">CGMCC 1.15343</strain>
    </source>
</reference>
<evidence type="ECO:0000313" key="3">
    <source>
        <dbReference type="Proteomes" id="UP000651668"/>
    </source>
</evidence>
<evidence type="ECO:0000259" key="1">
    <source>
        <dbReference type="Pfam" id="PF18899"/>
    </source>
</evidence>